<keyword evidence="1" id="KW-0812">Transmembrane</keyword>
<name>A0AAU8MJ16_9RICK</name>
<feature type="transmembrane region" description="Helical" evidence="1">
    <location>
        <begin position="175"/>
        <end position="208"/>
    </location>
</feature>
<keyword evidence="1" id="KW-0472">Membrane</keyword>
<evidence type="ECO:0000313" key="2">
    <source>
        <dbReference type="EMBL" id="XCO72114.1"/>
    </source>
</evidence>
<feature type="transmembrane region" description="Helical" evidence="1">
    <location>
        <begin position="123"/>
        <end position="146"/>
    </location>
</feature>
<accession>A0AAU8MJ16</accession>
<proteinExistence type="predicted"/>
<dbReference type="AlphaFoldDB" id="A0AAU8MJ16"/>
<organism evidence="2">
    <name type="scientific">Wolbachia endosymbiont of Ephestia elutella</name>
    <dbReference type="NCBI Taxonomy" id="3231696"/>
    <lineage>
        <taxon>Bacteria</taxon>
        <taxon>Pseudomonadati</taxon>
        <taxon>Pseudomonadota</taxon>
        <taxon>Alphaproteobacteria</taxon>
        <taxon>Rickettsiales</taxon>
        <taxon>Anaplasmataceae</taxon>
        <taxon>Wolbachieae</taxon>
        <taxon>Wolbachia</taxon>
    </lineage>
</organism>
<gene>
    <name evidence="2" type="ORF">ABS251_02900</name>
</gene>
<keyword evidence="1" id="KW-1133">Transmembrane helix</keyword>
<dbReference type="EMBL" id="CP159923">
    <property type="protein sequence ID" value="XCO72114.1"/>
    <property type="molecule type" value="Genomic_DNA"/>
</dbReference>
<reference evidence="2" key="1">
    <citation type="submission" date="2024-06" db="EMBL/GenBank/DDBJ databases">
        <authorList>
            <person name="Al-Khalidi N."/>
            <person name="Al-Zurfi S.M."/>
            <person name="Lahuf A."/>
        </authorList>
    </citation>
    <scope>NUCLEOTIDE SEQUENCE</scope>
    <source>
        <strain evidence="2">Karbala-1</strain>
    </source>
</reference>
<protein>
    <submittedName>
        <fullName evidence="2">Uncharacterized protein</fullName>
    </submittedName>
</protein>
<evidence type="ECO:0000256" key="1">
    <source>
        <dbReference type="SAM" id="Phobius"/>
    </source>
</evidence>
<sequence length="994" mass="114766">MNQVVADGHREVIDLNNNSDGLGKVESISNVALEEEEEFFDAMEYVSNVEEGSDLGVVTSEEREFISDLEEVEEFFDSKAATFDIPLSIFHYKDYNSDFFTSWYNMSSEILKEINRACPEKKILNLALSVLMLPYIAFTALGLVIYSRFKANSKTQEGVVEDKTKKSETGVPKRLAYGALAAMAIFVNVTVLVALIVPATVALATFYLLNRELSHSLVTALKISMGQYSNKHQNIEVSFHEKGNPGPNIAWDMEIKFPPQFKRLLRDLCENENNQWFSVTRDSEHNIVLKLSTNINLKNGLKPLRNEIKDILATSIQGCARTMEELVKLEKKEITYDKLKELLSEFRLKVVSSIDSKLTTHLIENAYQVAFIQAIKFQQNRRGKDFVLEDELKNTLVKQKLESQGKELPNEKEVIIKDLREAGAKVPDILEDSEFPVFKAKWKQLIKEGKIAERTIINTYEDMYPQETKKALDNAKKGIEDLKKKGEERYTKIHKELKKVYDEEKNNFTNDNLKKKLKDFLEEERPDGIHEKLKKIFKDIKENNSTYGVLESKLRGFLKEAGEDKGHAKLKGIYEIIKKNSLAEDNLKRRLEGLFKFEYDNQEVKQRLVKSVMRKAKDKLSRLGILSLIEEQFVNLENKIKASLSEEALDEVNDFVEKVYLEITKCKMLNLFRGQAKGIENSCKLLEREVPDLVEKINSHRVRIEKYLKRPEKPMLLRKIIEGSKDLNKYLKDEQERRGEKHPNTKLVQKHLENNKEILKTLEQLKLEEKGLLINEKTINDYREELESREKIKFAIIEDDLLKAFEHETFNEEAIKKLLERAELEYYLAEKCIKSPVIKTKDNIKHFCQDLLSPLINRLVENIVNNVPKSDKSSWLQPIKAIRTGLGYIQTGLAVAMRGDKSTEGKALSVAHDTHKEVETFLQHLQSSYEEVGVFLGNLFSDDGTTFKNDVWPKVEEHLHGMWDRFFKDIEFKIGNKLDEVNVTQQNQETAIMA</sequence>